<reference evidence="1 2" key="1">
    <citation type="submission" date="2016-09" db="EMBL/GenBank/DDBJ databases">
        <title>Acidihalobacter prosperus V6 (DSM14174).</title>
        <authorList>
            <person name="Khaleque H.N."/>
            <person name="Ramsay J.P."/>
            <person name="Murphy R.J.T."/>
            <person name="Kaksonen A.H."/>
            <person name="Boxall N.J."/>
            <person name="Watkin E.L.J."/>
        </authorList>
    </citation>
    <scope>NUCLEOTIDE SEQUENCE [LARGE SCALE GENOMIC DNA]</scope>
    <source>
        <strain evidence="1 2">V6</strain>
    </source>
</reference>
<proteinExistence type="predicted"/>
<evidence type="ECO:0000313" key="1">
    <source>
        <dbReference type="EMBL" id="AOV17961.1"/>
    </source>
</evidence>
<gene>
    <name evidence="1" type="ORF">BJI67_13635</name>
</gene>
<name>A0A1D8KAI8_9GAMM</name>
<evidence type="ECO:0000313" key="2">
    <source>
        <dbReference type="Proteomes" id="UP000095342"/>
    </source>
</evidence>
<dbReference type="EMBL" id="CP017448">
    <property type="protein sequence ID" value="AOV17961.1"/>
    <property type="molecule type" value="Genomic_DNA"/>
</dbReference>
<dbReference type="Proteomes" id="UP000095342">
    <property type="component" value="Chromosome"/>
</dbReference>
<dbReference type="AlphaFoldDB" id="A0A1D8KAI8"/>
<protein>
    <submittedName>
        <fullName evidence="1">Uncharacterized protein</fullName>
    </submittedName>
</protein>
<keyword evidence="2" id="KW-1185">Reference proteome</keyword>
<dbReference type="RefSeq" id="WP_070073491.1">
    <property type="nucleotide sequence ID" value="NZ_CP017448.1"/>
</dbReference>
<accession>A0A1D8KAI8</accession>
<organism evidence="1 2">
    <name type="scientific">Acidihalobacter aeolianus</name>
    <dbReference type="NCBI Taxonomy" id="2792603"/>
    <lineage>
        <taxon>Bacteria</taxon>
        <taxon>Pseudomonadati</taxon>
        <taxon>Pseudomonadota</taxon>
        <taxon>Gammaproteobacteria</taxon>
        <taxon>Chromatiales</taxon>
        <taxon>Ectothiorhodospiraceae</taxon>
        <taxon>Acidihalobacter</taxon>
    </lineage>
</organism>
<sequence>MNVTRPDDTHLTLEIDLSNAEKLCHGITKHAVDLTNGCLEVASLLQVACYAAENTFRQPPHAFDAQHPRHPVSED</sequence>
<dbReference type="KEGG" id="aaeo:BJI67_13635"/>